<proteinExistence type="predicted"/>
<name>A0A9R1WZW6_LACSA</name>
<reference evidence="1 2" key="1">
    <citation type="journal article" date="2017" name="Nat. Commun.">
        <title>Genome assembly with in vitro proximity ligation data and whole-genome triplication in lettuce.</title>
        <authorList>
            <person name="Reyes-Chin-Wo S."/>
            <person name="Wang Z."/>
            <person name="Yang X."/>
            <person name="Kozik A."/>
            <person name="Arikit S."/>
            <person name="Song C."/>
            <person name="Xia L."/>
            <person name="Froenicke L."/>
            <person name="Lavelle D.O."/>
            <person name="Truco M.J."/>
            <person name="Xia R."/>
            <person name="Zhu S."/>
            <person name="Xu C."/>
            <person name="Xu H."/>
            <person name="Xu X."/>
            <person name="Cox K."/>
            <person name="Korf I."/>
            <person name="Meyers B.C."/>
            <person name="Michelmore R.W."/>
        </authorList>
    </citation>
    <scope>NUCLEOTIDE SEQUENCE [LARGE SCALE GENOMIC DNA]</scope>
    <source>
        <strain evidence="2">cv. Salinas</strain>
        <tissue evidence="1">Seedlings</tissue>
    </source>
</reference>
<evidence type="ECO:0000313" key="1">
    <source>
        <dbReference type="EMBL" id="KAJ0191297.1"/>
    </source>
</evidence>
<comment type="caution">
    <text evidence="1">The sequence shown here is derived from an EMBL/GenBank/DDBJ whole genome shotgun (WGS) entry which is preliminary data.</text>
</comment>
<dbReference type="Proteomes" id="UP000235145">
    <property type="component" value="Unassembled WGS sequence"/>
</dbReference>
<dbReference type="AlphaFoldDB" id="A0A9R1WZW6"/>
<protein>
    <submittedName>
        <fullName evidence="1">Uncharacterized protein</fullName>
    </submittedName>
</protein>
<gene>
    <name evidence="1" type="ORF">LSAT_V11C800409530</name>
</gene>
<keyword evidence="2" id="KW-1185">Reference proteome</keyword>
<sequence length="234" mass="26203">MEGKTYVTKGYSNHINIPARGGGNEHGTKNPVNQYAVESKTIERVRGLATGCKDFVGSPSKIELLKEYVYSPTMSSSQNSGYDPNHGLNYENSVPPKFHNNRNWSTKTSHFSSPNKYHPSSAIHGYHSAEAHPMQFGPSFAVDGHVRTGNIYGPNKSWQSAGPLLTNHPLSTSTNNINEALGFLEHVNHSSRSEPRQRGVLDELSLRPQPLEPQKRYPRPAFVAKRYDLYKKHY</sequence>
<dbReference type="EMBL" id="NBSK02000008">
    <property type="protein sequence ID" value="KAJ0191297.1"/>
    <property type="molecule type" value="Genomic_DNA"/>
</dbReference>
<dbReference type="Gramene" id="rna-gnl|WGS:NBSK|LSAT_8X52240_mrna">
    <property type="protein sequence ID" value="cds-PLY66761.1"/>
    <property type="gene ID" value="gene-LSAT_8X52240"/>
</dbReference>
<evidence type="ECO:0000313" key="2">
    <source>
        <dbReference type="Proteomes" id="UP000235145"/>
    </source>
</evidence>
<accession>A0A9R1WZW6</accession>
<organism evidence="1 2">
    <name type="scientific">Lactuca sativa</name>
    <name type="common">Garden lettuce</name>
    <dbReference type="NCBI Taxonomy" id="4236"/>
    <lineage>
        <taxon>Eukaryota</taxon>
        <taxon>Viridiplantae</taxon>
        <taxon>Streptophyta</taxon>
        <taxon>Embryophyta</taxon>
        <taxon>Tracheophyta</taxon>
        <taxon>Spermatophyta</taxon>
        <taxon>Magnoliopsida</taxon>
        <taxon>eudicotyledons</taxon>
        <taxon>Gunneridae</taxon>
        <taxon>Pentapetalae</taxon>
        <taxon>asterids</taxon>
        <taxon>campanulids</taxon>
        <taxon>Asterales</taxon>
        <taxon>Asteraceae</taxon>
        <taxon>Cichorioideae</taxon>
        <taxon>Cichorieae</taxon>
        <taxon>Lactucinae</taxon>
        <taxon>Lactuca</taxon>
    </lineage>
</organism>